<gene>
    <name evidence="2" type="ORF">CALCODRAFT_157651</name>
</gene>
<reference evidence="2 3" key="1">
    <citation type="journal article" date="2016" name="Mol. Biol. Evol.">
        <title>Comparative Genomics of Early-Diverging Mushroom-Forming Fungi Provides Insights into the Origins of Lignocellulose Decay Capabilities.</title>
        <authorList>
            <person name="Nagy L.G."/>
            <person name="Riley R."/>
            <person name="Tritt A."/>
            <person name="Adam C."/>
            <person name="Daum C."/>
            <person name="Floudas D."/>
            <person name="Sun H."/>
            <person name="Yadav J.S."/>
            <person name="Pangilinan J."/>
            <person name="Larsson K.H."/>
            <person name="Matsuura K."/>
            <person name="Barry K."/>
            <person name="Labutti K."/>
            <person name="Kuo R."/>
            <person name="Ohm R.A."/>
            <person name="Bhattacharya S.S."/>
            <person name="Shirouzu T."/>
            <person name="Yoshinaga Y."/>
            <person name="Martin F.M."/>
            <person name="Grigoriev I.V."/>
            <person name="Hibbett D.S."/>
        </authorList>
    </citation>
    <scope>NUCLEOTIDE SEQUENCE [LARGE SCALE GENOMIC DNA]</scope>
    <source>
        <strain evidence="2 3">HHB12733</strain>
    </source>
</reference>
<organism evidence="2 3">
    <name type="scientific">Calocera cornea HHB12733</name>
    <dbReference type="NCBI Taxonomy" id="1353952"/>
    <lineage>
        <taxon>Eukaryota</taxon>
        <taxon>Fungi</taxon>
        <taxon>Dikarya</taxon>
        <taxon>Basidiomycota</taxon>
        <taxon>Agaricomycotina</taxon>
        <taxon>Dacrymycetes</taxon>
        <taxon>Dacrymycetales</taxon>
        <taxon>Dacrymycetaceae</taxon>
        <taxon>Calocera</taxon>
    </lineage>
</organism>
<dbReference type="Proteomes" id="UP000076842">
    <property type="component" value="Unassembled WGS sequence"/>
</dbReference>
<accession>A0A165I0F1</accession>
<proteinExistence type="predicted"/>
<feature type="region of interest" description="Disordered" evidence="1">
    <location>
        <begin position="156"/>
        <end position="184"/>
    </location>
</feature>
<name>A0A165I0F1_9BASI</name>
<dbReference type="AlphaFoldDB" id="A0A165I0F1"/>
<sequence length="184" mass="19942">MHACIATAAVPHLPTSLSLPSATHKRFNTAPSAPYHTALYSPPPPHPHSHSSQASRTPRQLTPALPVVRYVTSCPRHGGGRRPPSSHVYIVNARASARARAPTPFSAHEVPADLSATYEPYRMGMWTGDPARSDLFPHALSSSRKQCYPSRSMLLYRAPNGSHAPNSGTDSLCRGRGSSRTYQQ</sequence>
<evidence type="ECO:0000313" key="2">
    <source>
        <dbReference type="EMBL" id="KZT59977.1"/>
    </source>
</evidence>
<dbReference type="EMBL" id="KV423935">
    <property type="protein sequence ID" value="KZT59977.1"/>
    <property type="molecule type" value="Genomic_DNA"/>
</dbReference>
<feature type="region of interest" description="Disordered" evidence="1">
    <location>
        <begin position="32"/>
        <end position="62"/>
    </location>
</feature>
<dbReference type="InParanoid" id="A0A165I0F1"/>
<evidence type="ECO:0000313" key="3">
    <source>
        <dbReference type="Proteomes" id="UP000076842"/>
    </source>
</evidence>
<evidence type="ECO:0000256" key="1">
    <source>
        <dbReference type="SAM" id="MobiDB-lite"/>
    </source>
</evidence>
<protein>
    <submittedName>
        <fullName evidence="2">Uncharacterized protein</fullName>
    </submittedName>
</protein>
<keyword evidence="3" id="KW-1185">Reference proteome</keyword>